<sequence length="310" mass="36042">MNLIDVQPVKFSFFEKPPASSMNQAFVYTNEQNNYQVVKNGDRLSRSDLRAGKYTKVYIVNMATQSFQCEEEYPSLDRGRDFLIDLSIDYKVVDPISLVQQGAGEIVTYIKKKLPYWLEEITTDYPISDSKRVKKHIEDLHEHSSMVAGLKQVGVVISDINVLVKQSQRDQEHDKQYWKQDQDSELRLHEKEIKMREARFVAGEIQREIEKGNLLNALFIAEDNKAALEVVQTRIHNEEAFRLEVQHQVKNLMMDPTVDKVEIDRQVEKIKTYFPYEFSGGGNQTRLSMRTPGENQLDDLRDRYQSAKGE</sequence>
<reference evidence="2 3" key="1">
    <citation type="submission" date="2022-10" db="EMBL/GenBank/DDBJ databases">
        <title>Draft genome assembly of moderately radiation resistant bacterium Metabacillus halosaccharovorans.</title>
        <authorList>
            <person name="Pal S."/>
            <person name="Gopinathan A."/>
        </authorList>
    </citation>
    <scope>NUCLEOTIDE SEQUENCE [LARGE SCALE GENOMIC DNA]</scope>
    <source>
        <strain evidence="2 3">VITHBRA001</strain>
    </source>
</reference>
<protein>
    <recommendedName>
        <fullName evidence="4">Band 7 domain-containing protein</fullName>
    </recommendedName>
</protein>
<feature type="region of interest" description="Disordered" evidence="1">
    <location>
        <begin position="281"/>
        <end position="310"/>
    </location>
</feature>
<accession>A0ABT3DCV7</accession>
<dbReference type="EMBL" id="JAOYEY010000023">
    <property type="protein sequence ID" value="MCV9884777.1"/>
    <property type="molecule type" value="Genomic_DNA"/>
</dbReference>
<keyword evidence="3" id="KW-1185">Reference proteome</keyword>
<comment type="caution">
    <text evidence="2">The sequence shown here is derived from an EMBL/GenBank/DDBJ whole genome shotgun (WGS) entry which is preliminary data.</text>
</comment>
<name>A0ABT3DCV7_9BACI</name>
<evidence type="ECO:0008006" key="4">
    <source>
        <dbReference type="Google" id="ProtNLM"/>
    </source>
</evidence>
<evidence type="ECO:0000313" key="2">
    <source>
        <dbReference type="EMBL" id="MCV9884777.1"/>
    </source>
</evidence>
<evidence type="ECO:0000256" key="1">
    <source>
        <dbReference type="SAM" id="MobiDB-lite"/>
    </source>
</evidence>
<dbReference type="Proteomes" id="UP001526147">
    <property type="component" value="Unassembled WGS sequence"/>
</dbReference>
<feature type="compositionally biased region" description="Basic and acidic residues" evidence="1">
    <location>
        <begin position="298"/>
        <end position="310"/>
    </location>
</feature>
<evidence type="ECO:0000313" key="3">
    <source>
        <dbReference type="Proteomes" id="UP001526147"/>
    </source>
</evidence>
<proteinExistence type="predicted"/>
<organism evidence="2 3">
    <name type="scientific">Metabacillus halosaccharovorans</name>
    <dbReference type="NCBI Taxonomy" id="930124"/>
    <lineage>
        <taxon>Bacteria</taxon>
        <taxon>Bacillati</taxon>
        <taxon>Bacillota</taxon>
        <taxon>Bacilli</taxon>
        <taxon>Bacillales</taxon>
        <taxon>Bacillaceae</taxon>
        <taxon>Metabacillus</taxon>
    </lineage>
</organism>
<gene>
    <name evidence="2" type="ORF">OIH86_03860</name>
</gene>
<dbReference type="RefSeq" id="WP_264141692.1">
    <property type="nucleotide sequence ID" value="NZ_JAOYEY010000023.1"/>
</dbReference>